<feature type="compositionally biased region" description="Basic and acidic residues" evidence="1">
    <location>
        <begin position="40"/>
        <end position="56"/>
    </location>
</feature>
<sequence>MSTRLRPRSTPLWRCALPVVTAVAVVASTMPARAFTDTTIPRHDPGSIPRDVDHPRGGGARSPQDQARAPARDAGQALDQPASPPVREVAAREVAAREVASGRRTGSGAVPGVGG</sequence>
<dbReference type="RefSeq" id="WP_380642180.1">
    <property type="nucleotide sequence ID" value="NZ_JBHSQO010000057.1"/>
</dbReference>
<dbReference type="Proteomes" id="UP001596220">
    <property type="component" value="Unassembled WGS sequence"/>
</dbReference>
<evidence type="ECO:0000256" key="2">
    <source>
        <dbReference type="SAM" id="SignalP"/>
    </source>
</evidence>
<keyword evidence="2" id="KW-0732">Signal</keyword>
<keyword evidence="4" id="KW-1185">Reference proteome</keyword>
<evidence type="ECO:0000313" key="3">
    <source>
        <dbReference type="EMBL" id="MFC6094179.1"/>
    </source>
</evidence>
<dbReference type="EMBL" id="JBHSQO010000057">
    <property type="protein sequence ID" value="MFC6094179.1"/>
    <property type="molecule type" value="Genomic_DNA"/>
</dbReference>
<organism evidence="3 4">
    <name type="scientific">Saccharothrix lopnurensis</name>
    <dbReference type="NCBI Taxonomy" id="1670621"/>
    <lineage>
        <taxon>Bacteria</taxon>
        <taxon>Bacillati</taxon>
        <taxon>Actinomycetota</taxon>
        <taxon>Actinomycetes</taxon>
        <taxon>Pseudonocardiales</taxon>
        <taxon>Pseudonocardiaceae</taxon>
        <taxon>Saccharothrix</taxon>
    </lineage>
</organism>
<evidence type="ECO:0000313" key="4">
    <source>
        <dbReference type="Proteomes" id="UP001596220"/>
    </source>
</evidence>
<feature type="signal peptide" evidence="2">
    <location>
        <begin position="1"/>
        <end position="34"/>
    </location>
</feature>
<feature type="chain" id="PRO_5047147076" evidence="2">
    <location>
        <begin position="35"/>
        <end position="115"/>
    </location>
</feature>
<accession>A0ABW1PF99</accession>
<name>A0ABW1PF99_9PSEU</name>
<protein>
    <submittedName>
        <fullName evidence="3">Uncharacterized protein</fullName>
    </submittedName>
</protein>
<gene>
    <name evidence="3" type="ORF">ACFP3R_33355</name>
</gene>
<proteinExistence type="predicted"/>
<comment type="caution">
    <text evidence="3">The sequence shown here is derived from an EMBL/GenBank/DDBJ whole genome shotgun (WGS) entry which is preliminary data.</text>
</comment>
<reference evidence="4" key="1">
    <citation type="journal article" date="2019" name="Int. J. Syst. Evol. Microbiol.">
        <title>The Global Catalogue of Microorganisms (GCM) 10K type strain sequencing project: providing services to taxonomists for standard genome sequencing and annotation.</title>
        <authorList>
            <consortium name="The Broad Institute Genomics Platform"/>
            <consortium name="The Broad Institute Genome Sequencing Center for Infectious Disease"/>
            <person name="Wu L."/>
            <person name="Ma J."/>
        </authorList>
    </citation>
    <scope>NUCLEOTIDE SEQUENCE [LARGE SCALE GENOMIC DNA]</scope>
    <source>
        <strain evidence="4">CGMCC 4.7246</strain>
    </source>
</reference>
<evidence type="ECO:0000256" key="1">
    <source>
        <dbReference type="SAM" id="MobiDB-lite"/>
    </source>
</evidence>
<feature type="region of interest" description="Disordered" evidence="1">
    <location>
        <begin position="30"/>
        <end position="115"/>
    </location>
</feature>